<dbReference type="InterPro" id="IPR009045">
    <property type="entry name" value="Zn_M74/Hedgehog-like"/>
</dbReference>
<keyword evidence="3" id="KW-1185">Reference proteome</keyword>
<dbReference type="eggNOG" id="COG3921">
    <property type="taxonomic scope" value="Bacteria"/>
</dbReference>
<evidence type="ECO:0000259" key="1">
    <source>
        <dbReference type="Pfam" id="PF13539"/>
    </source>
</evidence>
<dbReference type="KEGG" id="hoh:Hoch_5524"/>
<protein>
    <submittedName>
        <fullName evidence="2">Putative cytoplasmic protein</fullName>
    </submittedName>
</protein>
<dbReference type="Gene3D" id="3.30.1380.10">
    <property type="match status" value="1"/>
</dbReference>
<dbReference type="STRING" id="502025.Hoch_5524"/>
<dbReference type="SUPFAM" id="SSF55166">
    <property type="entry name" value="Hedgehog/DD-peptidase"/>
    <property type="match status" value="1"/>
</dbReference>
<evidence type="ECO:0000313" key="3">
    <source>
        <dbReference type="Proteomes" id="UP000001880"/>
    </source>
</evidence>
<dbReference type="GO" id="GO:0008233">
    <property type="term" value="F:peptidase activity"/>
    <property type="evidence" value="ECO:0007669"/>
    <property type="project" value="InterPro"/>
</dbReference>
<organism evidence="2 3">
    <name type="scientific">Haliangium ochraceum (strain DSM 14365 / JCM 11303 / SMP-2)</name>
    <dbReference type="NCBI Taxonomy" id="502025"/>
    <lineage>
        <taxon>Bacteria</taxon>
        <taxon>Pseudomonadati</taxon>
        <taxon>Myxococcota</taxon>
        <taxon>Polyangia</taxon>
        <taxon>Haliangiales</taxon>
        <taxon>Kofleriaceae</taxon>
        <taxon>Haliangium</taxon>
    </lineage>
</organism>
<dbReference type="HOGENOM" id="CLU_066235_3_1_7"/>
<dbReference type="OrthoDB" id="9799970at2"/>
<feature type="domain" description="Peptidase M15C" evidence="1">
    <location>
        <begin position="112"/>
        <end position="190"/>
    </location>
</feature>
<dbReference type="InterPro" id="IPR039561">
    <property type="entry name" value="Peptidase_M15C"/>
</dbReference>
<sequence length="196" mass="22006">MEPALNAVIEPIAEHRWMQMRDKSWREHPACPARSALALIHMNHWGFDERVHRGTLVVAAELAREIVQAFEQIFAARFPIERMTPVAEFGGDDEASMAANNCSAFNFRVIAGTERLSQHSFGNAIDINPVQNPWLSGGRVLPEAGRAYIERAGQHPGMIVRPGPVTDAFDAVGWDWGGDWSDYKDYHHFAKQTRDA</sequence>
<proteinExistence type="predicted"/>
<accession>D0LZM8</accession>
<dbReference type="Pfam" id="PF13539">
    <property type="entry name" value="Peptidase_M15_4"/>
    <property type="match status" value="1"/>
</dbReference>
<dbReference type="Proteomes" id="UP000001880">
    <property type="component" value="Chromosome"/>
</dbReference>
<dbReference type="RefSeq" id="WP_012830599.1">
    <property type="nucleotide sequence ID" value="NC_013440.1"/>
</dbReference>
<evidence type="ECO:0000313" key="2">
    <source>
        <dbReference type="EMBL" id="ACY18007.1"/>
    </source>
</evidence>
<dbReference type="EMBL" id="CP001804">
    <property type="protein sequence ID" value="ACY18007.1"/>
    <property type="molecule type" value="Genomic_DNA"/>
</dbReference>
<name>D0LZM8_HALO1</name>
<gene>
    <name evidence="2" type="ordered locus">Hoch_5524</name>
</gene>
<reference evidence="2 3" key="1">
    <citation type="journal article" date="2010" name="Stand. Genomic Sci.">
        <title>Complete genome sequence of Haliangium ochraceum type strain (SMP-2).</title>
        <authorList>
            <consortium name="US DOE Joint Genome Institute (JGI-PGF)"/>
            <person name="Ivanova N."/>
            <person name="Daum C."/>
            <person name="Lang E."/>
            <person name="Abt B."/>
            <person name="Kopitz M."/>
            <person name="Saunders E."/>
            <person name="Lapidus A."/>
            <person name="Lucas S."/>
            <person name="Glavina Del Rio T."/>
            <person name="Nolan M."/>
            <person name="Tice H."/>
            <person name="Copeland A."/>
            <person name="Cheng J.F."/>
            <person name="Chen F."/>
            <person name="Bruce D."/>
            <person name="Goodwin L."/>
            <person name="Pitluck S."/>
            <person name="Mavromatis K."/>
            <person name="Pati A."/>
            <person name="Mikhailova N."/>
            <person name="Chen A."/>
            <person name="Palaniappan K."/>
            <person name="Land M."/>
            <person name="Hauser L."/>
            <person name="Chang Y.J."/>
            <person name="Jeffries C.D."/>
            <person name="Detter J.C."/>
            <person name="Brettin T."/>
            <person name="Rohde M."/>
            <person name="Goker M."/>
            <person name="Bristow J."/>
            <person name="Markowitz V."/>
            <person name="Eisen J.A."/>
            <person name="Hugenholtz P."/>
            <person name="Kyrpides N.C."/>
            <person name="Klenk H.P."/>
        </authorList>
    </citation>
    <scope>NUCLEOTIDE SEQUENCE [LARGE SCALE GENOMIC DNA]</scope>
    <source>
        <strain evidence="3">DSM 14365 / CIP 107738 / JCM 11303 / AJ 13395 / SMP-2</strain>
    </source>
</reference>
<dbReference type="AlphaFoldDB" id="D0LZM8"/>